<gene>
    <name evidence="11" type="primary">pet_1</name>
    <name evidence="11" type="ORF">NCTC13102_01355</name>
</gene>
<dbReference type="Gene3D" id="2.160.20.20">
    <property type="match status" value="1"/>
</dbReference>
<evidence type="ECO:0000256" key="7">
    <source>
        <dbReference type="ARBA" id="ARBA00022729"/>
    </source>
</evidence>
<keyword evidence="6" id="KW-0812">Transmembrane</keyword>
<dbReference type="Pfam" id="PF24078">
    <property type="entry name" value="Beta-sol_PIC_HAP1_IgA0_2nd"/>
    <property type="match status" value="1"/>
</dbReference>
<protein>
    <submittedName>
        <fullName evidence="11">Anti-codon nuclease masking agent</fullName>
        <ecNumber evidence="11">3.4.21.-</ecNumber>
    </submittedName>
</protein>
<evidence type="ECO:0000313" key="12">
    <source>
        <dbReference type="Proteomes" id="UP000250166"/>
    </source>
</evidence>
<keyword evidence="7" id="KW-0732">Signal</keyword>
<dbReference type="InterPro" id="IPR030396">
    <property type="entry name" value="Peptidase_S6_dom"/>
</dbReference>
<evidence type="ECO:0000256" key="4">
    <source>
        <dbReference type="ARBA" id="ARBA00022452"/>
    </source>
</evidence>
<dbReference type="InterPro" id="IPR011050">
    <property type="entry name" value="Pectin_lyase_fold/virulence"/>
</dbReference>
<dbReference type="GO" id="GO:0006508">
    <property type="term" value="P:proteolysis"/>
    <property type="evidence" value="ECO:0007669"/>
    <property type="project" value="InterPro"/>
</dbReference>
<reference evidence="11 12" key="1">
    <citation type="submission" date="2018-06" db="EMBL/GenBank/DDBJ databases">
        <authorList>
            <consortium name="Pathogen Informatics"/>
            <person name="Doyle S."/>
        </authorList>
    </citation>
    <scope>NUCLEOTIDE SEQUENCE [LARGE SCALE GENOMIC DNA]</scope>
    <source>
        <strain evidence="11 12">NCTC13102</strain>
    </source>
</reference>
<accession>A0A2X3BGH4</accession>
<dbReference type="Pfam" id="PF02395">
    <property type="entry name" value="Peptidase_S6"/>
    <property type="match status" value="1"/>
</dbReference>
<dbReference type="Gene3D" id="2.40.10.120">
    <property type="match status" value="1"/>
</dbReference>
<keyword evidence="9" id="KW-0998">Cell outer membrane</keyword>
<evidence type="ECO:0000256" key="5">
    <source>
        <dbReference type="ARBA" id="ARBA00022525"/>
    </source>
</evidence>
<evidence type="ECO:0000259" key="10">
    <source>
        <dbReference type="PROSITE" id="PS51691"/>
    </source>
</evidence>
<dbReference type="EC" id="3.4.21.-" evidence="11"/>
<dbReference type="InterPro" id="IPR012332">
    <property type="entry name" value="Autotransporter_pectin_lyase_C"/>
</dbReference>
<keyword evidence="4" id="KW-1134">Transmembrane beta strand</keyword>
<dbReference type="SUPFAM" id="SSF51126">
    <property type="entry name" value="Pectin lyase-like"/>
    <property type="match status" value="1"/>
</dbReference>
<dbReference type="SUPFAM" id="SSF103515">
    <property type="entry name" value="Autotransporter"/>
    <property type="match status" value="1"/>
</dbReference>
<keyword evidence="5" id="KW-0964">Secreted</keyword>
<feature type="domain" description="Peptidase S6" evidence="10">
    <location>
        <begin position="28"/>
        <end position="319"/>
    </location>
</feature>
<keyword evidence="11" id="KW-0378">Hydrolase</keyword>
<evidence type="ECO:0000256" key="1">
    <source>
        <dbReference type="ARBA" id="ARBA00004196"/>
    </source>
</evidence>
<name>A0A2X3BGH4_9HELI</name>
<evidence type="ECO:0000256" key="6">
    <source>
        <dbReference type="ARBA" id="ARBA00022692"/>
    </source>
</evidence>
<evidence type="ECO:0000256" key="2">
    <source>
        <dbReference type="ARBA" id="ARBA00004442"/>
    </source>
</evidence>
<dbReference type="InterPro" id="IPR057393">
    <property type="entry name" value="PIC_HAP1_IgA0_b-sol2"/>
</dbReference>
<dbReference type="InterPro" id="IPR036709">
    <property type="entry name" value="Autotransporte_beta_dom_sf"/>
</dbReference>
<evidence type="ECO:0000256" key="8">
    <source>
        <dbReference type="ARBA" id="ARBA00023136"/>
    </source>
</evidence>
<dbReference type="PROSITE" id="PS51691">
    <property type="entry name" value="PEPTIDASE_S6"/>
    <property type="match status" value="1"/>
</dbReference>
<dbReference type="EMBL" id="UAWL01000006">
    <property type="protein sequence ID" value="SQB98884.1"/>
    <property type="molecule type" value="Genomic_DNA"/>
</dbReference>
<sequence length="1691" mass="183653">MCVAPLLVCLRRFAYSVLFIAVSANAQSINIGNFYYRDYLDFGQNKGAFSDNGSTTIMGKDGTEFTIPQTPNFSASSNNGNLAAVGRGFAVTANHVVNFTPSYDTLGTYRTFDLSTYQIADTSGGTGISRPYGRDEKFTRFDKYVVEGQVDMLDFENSLNNADTAKESTNINKFKDELKNFTDSGGNVYLYQAGSGIITLRGNTNTNINRIENGETKGGGFGTLVQSSVTYESLVLPSEFCNSETQNCSVRGIMFKYASNLDFNNRITSGDSGSGIYAYNTTKKEWVLLGVVSQSTGTETNVGNVANIAAVSNKDLQDYQSKFEQKINLKMTEPNTIEWTLNNTTLKFEKRGDTPDKTYNLEANKDLIFSGGGTIKVQGSIYRNTSGYAGGFVFEASSGASSTNPTKYTFTNTGNYFFKGSGLDIGENVKVEWALKGVSGDSLHKIGKGELVIKTENTTTTGLGTLKIGEGKVTLDTNTKAFENIYITSGRGELALKQAEALGATKNTNSASGTTSANSYKLAQESTDKMGFYFGKGGGKFDLAGNSLVLNTIAANDSKAIITNSSGTAVNLEIEGYGYTNNAKTDKKADTIIHASIGDNASTNGTNLNLIYKSNTKNDNAHLIFDGHINIQGALKAENANIVLQGHPTTHATISDTTIANKVQSAESGTSQKMPDYMDLSKPSTLNQPDWDSRNFNIKQGISLTNATLTVGKAANLNANITADKTSQINFGGKHFIDERDGKNIGGSGFSYYQLVKSGDLTNKTYKDSSYSGTITANGTAITSKFANFAPNLELKSGAKLNATNLTLNTNSKLNLSENSTAEVGNLIFKNFTNNDFASKFTLDSTSKFSVTQALSFDKSTFDLNTLKTESNITLPTEYNLYAFNGSTITTTNEFKNTKENAEFVLDNSTFKATSVSFQSAKIGIQNEAEFKADSLKFGAKSTIDLTNSAKFTLTKDLQTQDLNLNLLNSSAFTGDIVSTEKMDLNLDKASTLNAKSLTSNGASTINLNDKATLAITDILTSKDLTLTLKNESKFTANTLTASGIVNLQGDKNATLTLDTLNLNGANTANLNGVTSTIGTLNLTQKSQANIGENVSITTLTLKESTANLQNLNTNSLKSIDLQSNSNLYFNELNLNDFSTNSLNLKSDETSQAHIKKLIYEAQANGTKTAPSSNLVVNEKFELKNVGQNLGQNTQGTEQDKLNKDLLTLEFSKNLELKDSASLDISFADKVTKNNQDLIFDKDYKIFSASSLKGSNLNINFTKSNGASFNETNFFATGKLDKENNAFFVQFVRENPRNFSKLNPHINPTYSPLLEILLQHNKNDASIDKAVNMSDYTALNQRLAQIDTSLKTIAQGNKTRQTRNLLFSNDQTINTRISQVRLAQSGRNKHLRFAQNDTMYRIQSLMQGAVRSDAMPSYARERELDLSNSVWLNVGGGYFGGDSKMGFGATNIGYDRLIYAGSSDILLGAMFGFGGSNAYTGDMTDSAMFYNIGLYLHSIFDSQGGKYGGHEIQSNISFSINDNRKTIESKSAKNTAFGTLFALYYKYNFILAQNDTISHALKPVVVLALGYNRNGAFEIDEYKQATYNSVNFSYGFGVEYNAVMSESFYSLALTLKDMAYSGGERVFMSLSGAQNFIGYSLESAPRFSAEINLIGSHKLTDALYLQYGIAGMVDSGTNYGAKGDIKIGYKF</sequence>
<comment type="subcellular location">
    <subcellularLocation>
        <location evidence="1">Cell envelope</location>
    </subcellularLocation>
    <subcellularLocation>
        <location evidence="2">Cell outer membrane</location>
    </subcellularLocation>
    <subcellularLocation>
        <location evidence="3">Secreted</location>
    </subcellularLocation>
</comment>
<evidence type="ECO:0000256" key="9">
    <source>
        <dbReference type="ARBA" id="ARBA00023237"/>
    </source>
</evidence>
<dbReference type="GO" id="GO:0009279">
    <property type="term" value="C:cell outer membrane"/>
    <property type="evidence" value="ECO:0007669"/>
    <property type="project" value="UniProtKB-SubCell"/>
</dbReference>
<organism evidence="11 12">
    <name type="scientific">Helicobacter fennelliae</name>
    <dbReference type="NCBI Taxonomy" id="215"/>
    <lineage>
        <taxon>Bacteria</taxon>
        <taxon>Pseudomonadati</taxon>
        <taxon>Campylobacterota</taxon>
        <taxon>Epsilonproteobacteria</taxon>
        <taxon>Campylobacterales</taxon>
        <taxon>Helicobacteraceae</taxon>
        <taxon>Helicobacter</taxon>
    </lineage>
</organism>
<dbReference type="GO" id="GO:0005576">
    <property type="term" value="C:extracellular region"/>
    <property type="evidence" value="ECO:0007669"/>
    <property type="project" value="UniProtKB-SubCell"/>
</dbReference>
<dbReference type="InterPro" id="IPR000710">
    <property type="entry name" value="Peptidase_S6"/>
</dbReference>
<proteinExistence type="predicted"/>
<dbReference type="PRINTS" id="PR00921">
    <property type="entry name" value="IGASERPTASE"/>
</dbReference>
<evidence type="ECO:0000313" key="11">
    <source>
        <dbReference type="EMBL" id="SQB98884.1"/>
    </source>
</evidence>
<evidence type="ECO:0000256" key="3">
    <source>
        <dbReference type="ARBA" id="ARBA00004613"/>
    </source>
</evidence>
<dbReference type="Proteomes" id="UP000250166">
    <property type="component" value="Unassembled WGS sequence"/>
</dbReference>
<keyword evidence="8" id="KW-0472">Membrane</keyword>
<dbReference type="GO" id="GO:0004252">
    <property type="term" value="F:serine-type endopeptidase activity"/>
    <property type="evidence" value="ECO:0007669"/>
    <property type="project" value="InterPro"/>
</dbReference>